<dbReference type="Pfam" id="PF19327">
    <property type="entry name" value="Ap4A_phos_N"/>
    <property type="match status" value="1"/>
</dbReference>
<dbReference type="PANTHER" id="PTHR38420">
    <property type="entry name" value="AP-4-A PHOSPHORYLASE II"/>
    <property type="match status" value="1"/>
</dbReference>
<dbReference type="EMBL" id="JALJOT010000009">
    <property type="protein sequence ID" value="KAK9907511.1"/>
    <property type="molecule type" value="Genomic_DNA"/>
</dbReference>
<comment type="caution">
    <text evidence="3">The sequence shown here is derived from an EMBL/GenBank/DDBJ whole genome shotgun (WGS) entry which is preliminary data.</text>
</comment>
<dbReference type="InterPro" id="IPR009163">
    <property type="entry name" value="Ap4A_phos1/2"/>
</dbReference>
<dbReference type="Pfam" id="PF09830">
    <property type="entry name" value="ATP_transf"/>
    <property type="match status" value="1"/>
</dbReference>
<dbReference type="Gene3D" id="3.30.428.70">
    <property type="match status" value="2"/>
</dbReference>
<keyword evidence="4" id="KW-1185">Reference proteome</keyword>
<protein>
    <submittedName>
        <fullName evidence="3">Uncharacterized protein</fullName>
    </submittedName>
</protein>
<evidence type="ECO:0000313" key="4">
    <source>
        <dbReference type="Proteomes" id="UP001491310"/>
    </source>
</evidence>
<evidence type="ECO:0000313" key="3">
    <source>
        <dbReference type="EMBL" id="KAK9907511.1"/>
    </source>
</evidence>
<gene>
    <name evidence="3" type="ORF">WJX75_005055</name>
</gene>
<dbReference type="InterPro" id="IPR019200">
    <property type="entry name" value="ATP_adenylylTrfase_C"/>
</dbReference>
<sequence>MTPGTSRNLWEEILCVYEHARASGAAYKTDTNTEVLRDPHYDVEFVLRVATALRDKPKPPKDSEKQKEWVNPFLPYEQQLWVRDLSESHTLLLNKFNVVAHHLICVTRTFKPQTDPLDAADLGATWQAMQAFPQGALAYFNCSVLALRSLPFQSYASVLPNKPSPEELEQIFKRLKATFGPSAASNDGSPESYNMILTSTYMMLVPRSKEVYGPVAVNSMGFAGSMLVRSKAELDFIRNESPMRILAAVGIPW</sequence>
<evidence type="ECO:0000259" key="1">
    <source>
        <dbReference type="Pfam" id="PF09830"/>
    </source>
</evidence>
<dbReference type="InterPro" id="IPR036265">
    <property type="entry name" value="HIT-like_sf"/>
</dbReference>
<dbReference type="InterPro" id="IPR045759">
    <property type="entry name" value="Ap4A_phos1/2_N"/>
</dbReference>
<evidence type="ECO:0000259" key="2">
    <source>
        <dbReference type="Pfam" id="PF19327"/>
    </source>
</evidence>
<organism evidence="3 4">
    <name type="scientific">Coccomyxa subellipsoidea</name>
    <dbReference type="NCBI Taxonomy" id="248742"/>
    <lineage>
        <taxon>Eukaryota</taxon>
        <taxon>Viridiplantae</taxon>
        <taxon>Chlorophyta</taxon>
        <taxon>core chlorophytes</taxon>
        <taxon>Trebouxiophyceae</taxon>
        <taxon>Trebouxiophyceae incertae sedis</taxon>
        <taxon>Coccomyxaceae</taxon>
        <taxon>Coccomyxa</taxon>
    </lineage>
</organism>
<accession>A0ABR2YLH4</accession>
<dbReference type="Proteomes" id="UP001491310">
    <property type="component" value="Unassembled WGS sequence"/>
</dbReference>
<proteinExistence type="predicted"/>
<feature type="domain" description="Ap4A phosphorylase 1/2 N-terminal" evidence="2">
    <location>
        <begin position="6"/>
        <end position="146"/>
    </location>
</feature>
<dbReference type="SUPFAM" id="SSF54197">
    <property type="entry name" value="HIT-like"/>
    <property type="match status" value="1"/>
</dbReference>
<feature type="domain" description="ATP adenylyltransferase C-terminal" evidence="1">
    <location>
        <begin position="149"/>
        <end position="252"/>
    </location>
</feature>
<reference evidence="3 4" key="1">
    <citation type="journal article" date="2024" name="Nat. Commun.">
        <title>Phylogenomics reveals the evolutionary origins of lichenization in chlorophyte algae.</title>
        <authorList>
            <person name="Puginier C."/>
            <person name="Libourel C."/>
            <person name="Otte J."/>
            <person name="Skaloud P."/>
            <person name="Haon M."/>
            <person name="Grisel S."/>
            <person name="Petersen M."/>
            <person name="Berrin J.G."/>
            <person name="Delaux P.M."/>
            <person name="Dal Grande F."/>
            <person name="Keller J."/>
        </authorList>
    </citation>
    <scope>NUCLEOTIDE SEQUENCE [LARGE SCALE GENOMIC DNA]</scope>
    <source>
        <strain evidence="3 4">SAG 216-7</strain>
    </source>
</reference>
<dbReference type="PANTHER" id="PTHR38420:SF1">
    <property type="entry name" value="PUTATIVE (AFU_ORTHOLOGUE AFUA_5G14690)-RELATED"/>
    <property type="match status" value="1"/>
</dbReference>
<name>A0ABR2YLH4_9CHLO</name>
<dbReference type="InterPro" id="IPR043171">
    <property type="entry name" value="Ap4A_phos1/2-like"/>
</dbReference>